<dbReference type="InterPro" id="IPR005500">
    <property type="entry name" value="DUF309"/>
</dbReference>
<dbReference type="Proteomes" id="UP000614424">
    <property type="component" value="Unassembled WGS sequence"/>
</dbReference>
<name>A0A8J6NBY1_9BACT</name>
<dbReference type="EMBL" id="JACNJZ010000060">
    <property type="protein sequence ID" value="MBC8316904.1"/>
    <property type="molecule type" value="Genomic_DNA"/>
</dbReference>
<proteinExistence type="predicted"/>
<dbReference type="AlphaFoldDB" id="A0A8J6NBY1"/>
<evidence type="ECO:0000313" key="2">
    <source>
        <dbReference type="Proteomes" id="UP000614424"/>
    </source>
</evidence>
<dbReference type="InterPro" id="IPR023203">
    <property type="entry name" value="TTHA0068_sf"/>
</dbReference>
<sequence length="181" mass="20754">MQFDPFQYRLCRNIRNELSESLMEAIKQKDLAPSSAVVKKYDPKGTEHCISSYLHARIRRYSNIIKEIQSSNIPSDDTYVITLLLWNQELFFEVHEWLEPRWLKATGTEKNILQALIRAAGTYILLEYDRTAGAEKMAAKAAATLFEHKESIPPLFDIELLISRLQALDPVAPKFKTAGLI</sequence>
<dbReference type="Gene3D" id="1.10.3450.10">
    <property type="entry name" value="TTHA0068-like"/>
    <property type="match status" value="1"/>
</dbReference>
<protein>
    <submittedName>
        <fullName evidence="1">DUF309 domain-containing protein</fullName>
    </submittedName>
</protein>
<reference evidence="1 2" key="1">
    <citation type="submission" date="2020-08" db="EMBL/GenBank/DDBJ databases">
        <title>Bridging the membrane lipid divide: bacteria of the FCB group superphylum have the potential to synthesize archaeal ether lipids.</title>
        <authorList>
            <person name="Villanueva L."/>
            <person name="Von Meijenfeldt F.A.B."/>
            <person name="Westbye A.B."/>
            <person name="Yadav S."/>
            <person name="Hopmans E.C."/>
            <person name="Dutilh B.E."/>
            <person name="Sinninghe Damste J.S."/>
        </authorList>
    </citation>
    <scope>NUCLEOTIDE SEQUENCE [LARGE SCALE GENOMIC DNA]</scope>
    <source>
        <strain evidence="1">NIOZ-UU47</strain>
    </source>
</reference>
<comment type="caution">
    <text evidence="1">The sequence shown here is derived from an EMBL/GenBank/DDBJ whole genome shotgun (WGS) entry which is preliminary data.</text>
</comment>
<evidence type="ECO:0000313" key="1">
    <source>
        <dbReference type="EMBL" id="MBC8316904.1"/>
    </source>
</evidence>
<dbReference type="Pfam" id="PF03745">
    <property type="entry name" value="DUF309"/>
    <property type="match status" value="1"/>
</dbReference>
<accession>A0A8J6NBY1</accession>
<gene>
    <name evidence="1" type="ORF">H8E41_03295</name>
</gene>
<dbReference type="SUPFAM" id="SSF140663">
    <property type="entry name" value="TTHA0068-like"/>
    <property type="match status" value="1"/>
</dbReference>
<organism evidence="1 2">
    <name type="scientific">Candidatus Desulfobia pelagia</name>
    <dbReference type="NCBI Taxonomy" id="2841692"/>
    <lineage>
        <taxon>Bacteria</taxon>
        <taxon>Pseudomonadati</taxon>
        <taxon>Thermodesulfobacteriota</taxon>
        <taxon>Desulfobulbia</taxon>
        <taxon>Desulfobulbales</taxon>
        <taxon>Desulfobulbaceae</taxon>
        <taxon>Candidatus Desulfobia</taxon>
    </lineage>
</organism>